<dbReference type="PROSITE" id="PS51257">
    <property type="entry name" value="PROKAR_LIPOPROTEIN"/>
    <property type="match status" value="1"/>
</dbReference>
<protein>
    <recommendedName>
        <fullName evidence="3">Lipoprotein</fullName>
    </recommendedName>
</protein>
<keyword evidence="2" id="KW-1185">Reference proteome</keyword>
<gene>
    <name evidence="1" type="ORF">SAMN04487950_0043</name>
</gene>
<evidence type="ECO:0000313" key="1">
    <source>
        <dbReference type="EMBL" id="SFK58747.1"/>
    </source>
</evidence>
<dbReference type="InterPro" id="IPR047792">
    <property type="entry name" value="Hvo_1808-like"/>
</dbReference>
<dbReference type="NCBIfam" id="NF038145">
    <property type="entry name" value="Hvo_1808_fam"/>
    <property type="match status" value="1"/>
</dbReference>
<evidence type="ECO:0000313" key="2">
    <source>
        <dbReference type="Proteomes" id="UP000199607"/>
    </source>
</evidence>
<sequence>MSRLLAVFAVLTLVLAGCATPVPPTAGDPNWEWPEDPPTDRLGWENGYWYNESLDISQSDGLDEAEREALVARTMARVEHIRQLEFTKQVPVEVVSREEYRANRESRSTQSDRSAEYRAWNNQVWEALLLVGEDREVSDVLEELYGGSVLGFYSPSRDRIVIVSDSETPQINRGTLAHELVHALQDQQFGLASDARTQDAQLARSGIVEGDARYVEYLYEDRCESGAFDCIPKPERSGGSSSDRSAPGVFVTIYTPYSEGPALVDSLYRRGGWDAVNDVYTNLPASTEQLIHPEKYPDEAPVEMSVPDRSSGEWSRFDRDQQFDTVGEASLYAMFWQNHYIEQSALRRNTGNYSAYNYAHPATTGWAGDRVVPYRSDDGENTKYGYVWATTWDSEEDAREFKSAYETTLKLHVGGQRVEQGVYRVPDDRSFGDAFRVTRNGKRVTIVNAPTVEDLDSVHRRR</sequence>
<dbReference type="STRING" id="553466.SAMN04487950_0043"/>
<organism evidence="1 2">
    <name type="scientific">Halogranum rubrum</name>
    <dbReference type="NCBI Taxonomy" id="553466"/>
    <lineage>
        <taxon>Archaea</taxon>
        <taxon>Methanobacteriati</taxon>
        <taxon>Methanobacteriota</taxon>
        <taxon>Stenosarchaea group</taxon>
        <taxon>Halobacteria</taxon>
        <taxon>Halobacteriales</taxon>
        <taxon>Haloferacaceae</taxon>
    </lineage>
</organism>
<evidence type="ECO:0008006" key="3">
    <source>
        <dbReference type="Google" id="ProtNLM"/>
    </source>
</evidence>
<proteinExistence type="predicted"/>
<dbReference type="Gene3D" id="1.10.10.2910">
    <property type="match status" value="1"/>
</dbReference>
<reference evidence="2" key="1">
    <citation type="submission" date="2016-10" db="EMBL/GenBank/DDBJ databases">
        <authorList>
            <person name="Varghese N."/>
            <person name="Submissions S."/>
        </authorList>
    </citation>
    <scope>NUCLEOTIDE SEQUENCE [LARGE SCALE GENOMIC DNA]</scope>
    <source>
        <strain evidence="2">CGMCC 1.7738</strain>
    </source>
</reference>
<dbReference type="EMBL" id="FOTC01000001">
    <property type="protein sequence ID" value="SFK58747.1"/>
    <property type="molecule type" value="Genomic_DNA"/>
</dbReference>
<dbReference type="AlphaFoldDB" id="A0A1I4AS13"/>
<dbReference type="RefSeq" id="WP_089864233.1">
    <property type="nucleotide sequence ID" value="NZ_FOTC01000001.1"/>
</dbReference>
<dbReference type="Proteomes" id="UP000199607">
    <property type="component" value="Unassembled WGS sequence"/>
</dbReference>
<name>A0A1I4AS13_9EURY</name>
<accession>A0A1I4AS13</accession>